<dbReference type="SMART" id="SM00479">
    <property type="entry name" value="EXOIII"/>
    <property type="match status" value="1"/>
</dbReference>
<dbReference type="GO" id="GO:0045004">
    <property type="term" value="P:DNA replication proofreading"/>
    <property type="evidence" value="ECO:0007669"/>
    <property type="project" value="TreeGrafter"/>
</dbReference>
<evidence type="ECO:0000256" key="15">
    <source>
        <dbReference type="PIRSR" id="PIRSR606309-1"/>
    </source>
</evidence>
<feature type="binding site" evidence="16">
    <location>
        <position position="7"/>
    </location>
    <ligand>
        <name>substrate</name>
    </ligand>
</feature>
<reference evidence="21" key="1">
    <citation type="submission" date="2020-01" db="EMBL/GenBank/DDBJ databases">
        <title>'Steroidobacter agaridevorans' sp. nov., agar-degrading bacteria isolated from rhizosphere soils.</title>
        <authorList>
            <person name="Ikenaga M."/>
            <person name="Kataoka M."/>
            <person name="Murouchi A."/>
            <person name="Katsuragi S."/>
            <person name="Sakai M."/>
        </authorList>
    </citation>
    <scope>NUCLEOTIDE SEQUENCE [LARGE SCALE GENOMIC DNA]</scope>
    <source>
        <strain evidence="21">YU21-B</strain>
    </source>
</reference>
<dbReference type="Pfam" id="PF00929">
    <property type="entry name" value="RNase_T"/>
    <property type="match status" value="1"/>
</dbReference>
<evidence type="ECO:0000256" key="3">
    <source>
        <dbReference type="ARBA" id="ARBA00020352"/>
    </source>
</evidence>
<dbReference type="SUPFAM" id="SSF53098">
    <property type="entry name" value="Ribonuclease H-like"/>
    <property type="match status" value="1"/>
</dbReference>
<evidence type="ECO:0000256" key="11">
    <source>
        <dbReference type="ARBA" id="ARBA00022842"/>
    </source>
</evidence>
<dbReference type="NCBIfam" id="NF004316">
    <property type="entry name" value="PRK05711.1"/>
    <property type="match status" value="1"/>
</dbReference>
<organism evidence="20 21">
    <name type="scientific">Steroidobacter agaridevorans</name>
    <dbReference type="NCBI Taxonomy" id="2695856"/>
    <lineage>
        <taxon>Bacteria</taxon>
        <taxon>Pseudomonadati</taxon>
        <taxon>Pseudomonadota</taxon>
        <taxon>Gammaproteobacteria</taxon>
        <taxon>Steroidobacterales</taxon>
        <taxon>Steroidobacteraceae</taxon>
        <taxon>Steroidobacter</taxon>
    </lineage>
</organism>
<dbReference type="InterPro" id="IPR012337">
    <property type="entry name" value="RNaseH-like_sf"/>
</dbReference>
<dbReference type="GO" id="GO:0005829">
    <property type="term" value="C:cytosol"/>
    <property type="evidence" value="ECO:0007669"/>
    <property type="project" value="TreeGrafter"/>
</dbReference>
<comment type="cofactor">
    <cofactor evidence="17">
        <name>Mg(2+)</name>
        <dbReference type="ChEBI" id="CHEBI:18420"/>
    </cofactor>
    <cofactor evidence="17">
        <name>Mn(2+)</name>
        <dbReference type="ChEBI" id="CHEBI:29035"/>
    </cofactor>
    <text evidence="17">Binds 2 divalent metal cations. Magnesium or manganese.</text>
</comment>
<gene>
    <name evidence="18 20" type="primary">dnaQ</name>
    <name evidence="20" type="ORF">GCM10011487_39980</name>
</gene>
<evidence type="ECO:0000256" key="8">
    <source>
        <dbReference type="ARBA" id="ARBA00022723"/>
    </source>
</evidence>
<dbReference type="Proteomes" id="UP000445000">
    <property type="component" value="Unassembled WGS sequence"/>
</dbReference>
<evidence type="ECO:0000256" key="16">
    <source>
        <dbReference type="PIRSR" id="PIRSR606309-2"/>
    </source>
</evidence>
<comment type="subunit">
    <text evidence="18">DNA polymerase III contains a core (composed of alpha, epsilon and theta chains) that associates with a tau subunit. This core dimerizes to form the POLIII' complex. PolIII' associates with the gamma complex (composed of gamma, delta, delta', psi and chi chains) and with the beta chain to form the complete DNA polymerase III complex.</text>
</comment>
<evidence type="ECO:0000256" key="10">
    <source>
        <dbReference type="ARBA" id="ARBA00022839"/>
    </source>
</evidence>
<dbReference type="EC" id="2.7.7.7" evidence="2 18"/>
<keyword evidence="8 17" id="KW-0479">Metal-binding</keyword>
<keyword evidence="13 17" id="KW-0464">Manganese</keyword>
<keyword evidence="6 18" id="KW-0235">DNA replication</keyword>
<evidence type="ECO:0000256" key="6">
    <source>
        <dbReference type="ARBA" id="ARBA00022705"/>
    </source>
</evidence>
<dbReference type="RefSeq" id="WP_161813680.1">
    <property type="nucleotide sequence ID" value="NZ_BLJN01000004.1"/>
</dbReference>
<proteinExistence type="predicted"/>
<evidence type="ECO:0000256" key="18">
    <source>
        <dbReference type="RuleBase" id="RU364087"/>
    </source>
</evidence>
<dbReference type="EMBL" id="BLJN01000004">
    <property type="protein sequence ID" value="GFE81998.1"/>
    <property type="molecule type" value="Genomic_DNA"/>
</dbReference>
<feature type="binding site" evidence="16">
    <location>
        <position position="9"/>
    </location>
    <ligand>
        <name>substrate</name>
    </ligand>
</feature>
<evidence type="ECO:0000256" key="17">
    <source>
        <dbReference type="PIRSR" id="PIRSR606309-3"/>
    </source>
</evidence>
<dbReference type="GO" id="GO:0003677">
    <property type="term" value="F:DNA binding"/>
    <property type="evidence" value="ECO:0007669"/>
    <property type="project" value="InterPro"/>
</dbReference>
<dbReference type="PANTHER" id="PTHR30231:SF41">
    <property type="entry name" value="DNA POLYMERASE III SUBUNIT EPSILON"/>
    <property type="match status" value="1"/>
</dbReference>
<dbReference type="InterPro" id="IPR013520">
    <property type="entry name" value="Ribonucl_H"/>
</dbReference>
<keyword evidence="21" id="KW-1185">Reference proteome</keyword>
<evidence type="ECO:0000256" key="4">
    <source>
        <dbReference type="ARBA" id="ARBA00022679"/>
    </source>
</evidence>
<dbReference type="AlphaFoldDB" id="A0A829YGS4"/>
<keyword evidence="9 18" id="KW-0378">Hydrolase</keyword>
<keyword evidence="5 18" id="KW-0548">Nucleotidyltransferase</keyword>
<dbReference type="InterPro" id="IPR006054">
    <property type="entry name" value="DnaQ"/>
</dbReference>
<evidence type="ECO:0000256" key="12">
    <source>
        <dbReference type="ARBA" id="ARBA00022932"/>
    </source>
</evidence>
<feature type="domain" description="Exonuclease" evidence="19">
    <location>
        <begin position="2"/>
        <end position="175"/>
    </location>
</feature>
<comment type="caution">
    <text evidence="20">The sequence shown here is derived from an EMBL/GenBank/DDBJ whole genome shotgun (WGS) entry which is preliminary data.</text>
</comment>
<dbReference type="InterPro" id="IPR036397">
    <property type="entry name" value="RNaseH_sf"/>
</dbReference>
<comment type="cofactor">
    <cofactor evidence="1 18">
        <name>Mn(2+)</name>
        <dbReference type="ChEBI" id="CHEBI:29035"/>
    </cofactor>
</comment>
<keyword evidence="10 18" id="KW-0269">Exonuclease</keyword>
<evidence type="ECO:0000313" key="20">
    <source>
        <dbReference type="EMBL" id="GFE81998.1"/>
    </source>
</evidence>
<evidence type="ECO:0000256" key="1">
    <source>
        <dbReference type="ARBA" id="ARBA00001936"/>
    </source>
</evidence>
<feature type="binding site" evidence="17">
    <location>
        <position position="7"/>
    </location>
    <ligand>
        <name>a divalent metal cation</name>
        <dbReference type="ChEBI" id="CHEBI:60240"/>
        <label>1</label>
        <note>catalytic</note>
    </ligand>
</feature>
<dbReference type="PANTHER" id="PTHR30231">
    <property type="entry name" value="DNA POLYMERASE III SUBUNIT EPSILON"/>
    <property type="match status" value="1"/>
</dbReference>
<name>A0A829YGS4_9GAMM</name>
<feature type="binding site" evidence="16">
    <location>
        <position position="158"/>
    </location>
    <ligand>
        <name>substrate</name>
    </ligand>
</feature>
<evidence type="ECO:0000256" key="14">
    <source>
        <dbReference type="ARBA" id="ARBA00049244"/>
    </source>
</evidence>
<sequence length="255" mass="28388">MRQIILDTETTGLEPEQGHRIIEIGCVEMVNRRKSGRTFHRYLRPDREVDRGAIQVHGLTNEFLAQQPRFADVVEELLEFISGAELIIHNAAFDLAFLDAELKRLPGPLRQTRNLCKVIDTLPLARQMHPGQRNSLDALCKRYDIDNSHRELHGALLDAQILLEVYLAMTGGQTALILGETTEASKDVGFEPVATIMRPRGVLRILRASEEELVAHERMLAAIDKSSGGKTIFKQLVLPSMTPEPAPMAAQAALA</sequence>
<feature type="binding site" evidence="17">
    <location>
        <position position="158"/>
    </location>
    <ligand>
        <name>a divalent metal cation</name>
        <dbReference type="ChEBI" id="CHEBI:60240"/>
        <label>1</label>
        <note>catalytic</note>
    </ligand>
</feature>
<evidence type="ECO:0000256" key="5">
    <source>
        <dbReference type="ARBA" id="ARBA00022695"/>
    </source>
</evidence>
<comment type="catalytic activity">
    <reaction evidence="14 18">
        <text>DNA(n) + a 2'-deoxyribonucleoside 5'-triphosphate = DNA(n+1) + diphosphate</text>
        <dbReference type="Rhea" id="RHEA:22508"/>
        <dbReference type="Rhea" id="RHEA-COMP:17339"/>
        <dbReference type="Rhea" id="RHEA-COMP:17340"/>
        <dbReference type="ChEBI" id="CHEBI:33019"/>
        <dbReference type="ChEBI" id="CHEBI:61560"/>
        <dbReference type="ChEBI" id="CHEBI:173112"/>
        <dbReference type="EC" id="2.7.7.7"/>
    </reaction>
</comment>
<protein>
    <recommendedName>
        <fullName evidence="3 18">DNA polymerase III subunit epsilon</fullName>
        <ecNumber evidence="2 18">2.7.7.7</ecNumber>
    </recommendedName>
</protein>
<accession>A0A829YGS4</accession>
<dbReference type="Gene3D" id="3.30.420.10">
    <property type="entry name" value="Ribonuclease H-like superfamily/Ribonuclease H"/>
    <property type="match status" value="1"/>
</dbReference>
<feature type="binding site" evidence="16">
    <location>
        <position position="57"/>
    </location>
    <ligand>
        <name>substrate</name>
    </ligand>
</feature>
<dbReference type="NCBIfam" id="TIGR00573">
    <property type="entry name" value="dnaq"/>
    <property type="match status" value="1"/>
</dbReference>
<evidence type="ECO:0000256" key="9">
    <source>
        <dbReference type="ARBA" id="ARBA00022801"/>
    </source>
</evidence>
<dbReference type="CDD" id="cd06131">
    <property type="entry name" value="DNA_pol_III_epsilon_Ecoli_like"/>
    <property type="match status" value="1"/>
</dbReference>
<evidence type="ECO:0000256" key="2">
    <source>
        <dbReference type="ARBA" id="ARBA00012417"/>
    </source>
</evidence>
<keyword evidence="7 18" id="KW-0540">Nuclease</keyword>
<dbReference type="InterPro" id="IPR006309">
    <property type="entry name" value="DnaQ_proteo"/>
</dbReference>
<dbReference type="FunFam" id="3.30.420.10:FF:000012">
    <property type="entry name" value="DNA polymerase III subunit epsilon"/>
    <property type="match status" value="1"/>
</dbReference>
<feature type="binding site" evidence="17">
    <location>
        <position position="9"/>
    </location>
    <ligand>
        <name>a divalent metal cation</name>
        <dbReference type="ChEBI" id="CHEBI:60240"/>
        <label>1</label>
        <note>catalytic</note>
    </ligand>
</feature>
<dbReference type="GO" id="GO:0003887">
    <property type="term" value="F:DNA-directed DNA polymerase activity"/>
    <property type="evidence" value="ECO:0007669"/>
    <property type="project" value="UniProtKB-KW"/>
</dbReference>
<keyword evidence="11 17" id="KW-0460">Magnesium</keyword>
<evidence type="ECO:0000259" key="19">
    <source>
        <dbReference type="SMART" id="SM00479"/>
    </source>
</evidence>
<dbReference type="NCBIfam" id="TIGR01406">
    <property type="entry name" value="dnaQ_proteo"/>
    <property type="match status" value="1"/>
</dbReference>
<evidence type="ECO:0000256" key="13">
    <source>
        <dbReference type="ARBA" id="ARBA00023211"/>
    </source>
</evidence>
<evidence type="ECO:0000313" key="21">
    <source>
        <dbReference type="Proteomes" id="UP000445000"/>
    </source>
</evidence>
<dbReference type="GO" id="GO:0008408">
    <property type="term" value="F:3'-5' exonuclease activity"/>
    <property type="evidence" value="ECO:0007669"/>
    <property type="project" value="TreeGrafter"/>
</dbReference>
<dbReference type="GO" id="GO:0046872">
    <property type="term" value="F:metal ion binding"/>
    <property type="evidence" value="ECO:0007669"/>
    <property type="project" value="UniProtKB-KW"/>
</dbReference>
<feature type="active site" description="Proton acceptor" evidence="15">
    <location>
        <position position="153"/>
    </location>
</feature>
<keyword evidence="12 18" id="KW-0239">DNA-directed DNA polymerase</keyword>
<comment type="function">
    <text evidence="18">DNA polymerase III is a complex, multichain enzyme responsible for most of the replicative synthesis in bacteria. The epsilon subunit contain the editing function and is a proofreading 3'-5' exonuclease.</text>
</comment>
<evidence type="ECO:0000256" key="7">
    <source>
        <dbReference type="ARBA" id="ARBA00022722"/>
    </source>
</evidence>
<keyword evidence="4 18" id="KW-0808">Transferase</keyword>